<keyword evidence="3" id="KW-0862">Zinc</keyword>
<dbReference type="InterPro" id="IPR029063">
    <property type="entry name" value="SAM-dependent_MTases_sf"/>
</dbReference>
<dbReference type="AlphaFoldDB" id="A0AB34U135"/>
<dbReference type="InterPro" id="IPR043145">
    <property type="entry name" value="Znf_ZZ_sf"/>
</dbReference>
<name>A0AB34U135_PSEA0</name>
<keyword evidence="2" id="KW-0863">Zinc-finger</keyword>
<dbReference type="Gene3D" id="3.30.60.90">
    <property type="match status" value="1"/>
</dbReference>
<comment type="caution">
    <text evidence="5">The sequence shown here is derived from an EMBL/GenBank/DDBJ whole genome shotgun (WGS) entry which is preliminary data.</text>
</comment>
<evidence type="ECO:0000313" key="6">
    <source>
        <dbReference type="Proteomes" id="UP000050545"/>
    </source>
</evidence>
<sequence length="353" mass="39465">MRTYDALTSSPVAFAKTTCNLCDSDIPVTADRYHCLDCHQDFCNACKASQHAHVQGHPAFHLCVVYPGLKTPDDSQRKDIISAWREDLERNQRFGAAATFFSDYALAILDAKTERLGLMGETATYAELALNRIIELRSMGRFVDFFARRTLAGTVLGGGMQVFSQGVSDANRWKGIPLLKGVYDFALYPLMLNKIQPATIFEFGSEAGGSACWLADLTASFDIDCHVYSVDLNPPSLKHERITFIQGDSRSPEIAFPAELLLQAPHPWLIVEDSHVNIQGILEYFSKFMQPGDYFIIEDENAESDIGKHLLMHPGQYWVDTFFTDYFGYNATCSSDQILAFKPPIDGIDEKTP</sequence>
<protein>
    <submittedName>
        <fullName evidence="5">Cephalosporin hydroxylase family protein</fullName>
    </submittedName>
</protein>
<dbReference type="GO" id="GO:0008168">
    <property type="term" value="F:methyltransferase activity"/>
    <property type="evidence" value="ECO:0007669"/>
    <property type="project" value="InterPro"/>
</dbReference>
<evidence type="ECO:0000256" key="1">
    <source>
        <dbReference type="ARBA" id="ARBA00022723"/>
    </source>
</evidence>
<dbReference type="SUPFAM" id="SSF57850">
    <property type="entry name" value="RING/U-box"/>
    <property type="match status" value="1"/>
</dbReference>
<proteinExistence type="predicted"/>
<evidence type="ECO:0000256" key="2">
    <source>
        <dbReference type="ARBA" id="ARBA00022771"/>
    </source>
</evidence>
<keyword evidence="1" id="KW-0479">Metal-binding</keyword>
<dbReference type="Gene3D" id="3.40.50.150">
    <property type="entry name" value="Vaccinia Virus protein VP39"/>
    <property type="match status" value="1"/>
</dbReference>
<dbReference type="InterPro" id="IPR007072">
    <property type="entry name" value="RNMT_CmcI"/>
</dbReference>
<evidence type="ECO:0000313" key="5">
    <source>
        <dbReference type="EMBL" id="KPX50643.1"/>
    </source>
</evidence>
<dbReference type="EMBL" id="LJQN01000155">
    <property type="protein sequence ID" value="KPX50643.1"/>
    <property type="molecule type" value="Genomic_DNA"/>
</dbReference>
<dbReference type="PROSITE" id="PS00028">
    <property type="entry name" value="ZINC_FINGER_C2H2_1"/>
    <property type="match status" value="1"/>
</dbReference>
<feature type="domain" description="C2H2-type" evidence="4">
    <location>
        <begin position="35"/>
        <end position="57"/>
    </location>
</feature>
<evidence type="ECO:0000256" key="3">
    <source>
        <dbReference type="ARBA" id="ARBA00022833"/>
    </source>
</evidence>
<organism evidence="5 6">
    <name type="scientific">Pseudomonas amygdali pv. hibisci</name>
    <dbReference type="NCBI Taxonomy" id="251723"/>
    <lineage>
        <taxon>Bacteria</taxon>
        <taxon>Pseudomonadati</taxon>
        <taxon>Pseudomonadota</taxon>
        <taxon>Gammaproteobacteria</taxon>
        <taxon>Pseudomonadales</taxon>
        <taxon>Pseudomonadaceae</taxon>
        <taxon>Pseudomonas</taxon>
        <taxon>Pseudomonas amygdali</taxon>
    </lineage>
</organism>
<dbReference type="InterPro" id="IPR013087">
    <property type="entry name" value="Znf_C2H2_type"/>
</dbReference>
<accession>A0AB34U135</accession>
<dbReference type="Pfam" id="PF04989">
    <property type="entry name" value="RMNT_CmcI"/>
    <property type="match status" value="1"/>
</dbReference>
<reference evidence="5 6" key="1">
    <citation type="submission" date="2015-09" db="EMBL/GenBank/DDBJ databases">
        <title>Genome announcement of multiple Pseudomonas syringae strains.</title>
        <authorList>
            <person name="Thakur S."/>
            <person name="Wang P.W."/>
            <person name="Gong Y."/>
            <person name="Weir B.S."/>
            <person name="Guttman D.S."/>
        </authorList>
    </citation>
    <scope>NUCLEOTIDE SEQUENCE [LARGE SCALE GENOMIC DNA]</scope>
    <source>
        <strain evidence="5 6">ICMP9623</strain>
    </source>
</reference>
<dbReference type="GO" id="GO:0008270">
    <property type="term" value="F:zinc ion binding"/>
    <property type="evidence" value="ECO:0007669"/>
    <property type="project" value="UniProtKB-KW"/>
</dbReference>
<dbReference type="Proteomes" id="UP000050545">
    <property type="component" value="Unassembled WGS sequence"/>
</dbReference>
<evidence type="ECO:0000259" key="4">
    <source>
        <dbReference type="PROSITE" id="PS00028"/>
    </source>
</evidence>
<gene>
    <name evidence="5" type="ORF">ALO67_00061</name>
</gene>
<dbReference type="GO" id="GO:0008610">
    <property type="term" value="P:lipid biosynthetic process"/>
    <property type="evidence" value="ECO:0007669"/>
    <property type="project" value="InterPro"/>
</dbReference>
<dbReference type="SUPFAM" id="SSF53335">
    <property type="entry name" value="S-adenosyl-L-methionine-dependent methyltransferases"/>
    <property type="match status" value="1"/>
</dbReference>